<dbReference type="AlphaFoldDB" id="A0A6V3RRE6"/>
<dbReference type="GO" id="GO:0000381">
    <property type="term" value="P:regulation of alternative mRNA splicing, via spliceosome"/>
    <property type="evidence" value="ECO:0007669"/>
    <property type="project" value="InterPro"/>
</dbReference>
<name>A0A6V3RRE6_9EUKA</name>
<proteinExistence type="inferred from homology"/>
<dbReference type="InterPro" id="IPR042816">
    <property type="entry name" value="Nsrp1"/>
</dbReference>
<protein>
    <recommendedName>
        <fullName evidence="4">Nuclear speckle splicing regulatory protein 1 N-terminal domain-containing protein</fullName>
    </recommendedName>
</protein>
<organism evidence="5">
    <name type="scientific">Lotharella globosa</name>
    <dbReference type="NCBI Taxonomy" id="91324"/>
    <lineage>
        <taxon>Eukaryota</taxon>
        <taxon>Sar</taxon>
        <taxon>Rhizaria</taxon>
        <taxon>Cercozoa</taxon>
        <taxon>Chlorarachniophyceae</taxon>
        <taxon>Lotharella</taxon>
    </lineage>
</organism>
<dbReference type="InterPro" id="IPR018612">
    <property type="entry name" value="NSRP1_N"/>
</dbReference>
<feature type="compositionally biased region" description="Basic and acidic residues" evidence="3">
    <location>
        <begin position="253"/>
        <end position="265"/>
    </location>
</feature>
<dbReference type="Pfam" id="PF09745">
    <property type="entry name" value="NSRP1_N"/>
    <property type="match status" value="1"/>
</dbReference>
<sequence length="355" mass="41282">MKARKKSKLKPALSIFSSGSESSKAKPKVGVAGKKYGLVKPNQLKKPLAIFSTEDSDDEEEAKPTDYNLLKYRKQKTKQKRREALAQDPTVFQYDEVFDDIQQKRADKAQEIKKEKRQRKSRYIGNLVKKAKEREIEQAIVEERVLLKEREKDDNLFGDKDKYVTSAYKKALKERELWQKERDRLDAIDDAKMEERKKGGSFGPGIMSHLLNRRSKQEEDEETVTIRERVQKALDEKEKQEKAAREKRKAEKRKNLETQKTKKSLEAIAKAAVSRYNSLEKEDQAQAAKTLVHEMRKDEEGPAAKKQRTEEAAKHPSKDEIIHKRNTGEKLMSAKERYLERKRKKKLLAEKLGKA</sequence>
<evidence type="ECO:0000256" key="3">
    <source>
        <dbReference type="SAM" id="MobiDB-lite"/>
    </source>
</evidence>
<evidence type="ECO:0000256" key="1">
    <source>
        <dbReference type="ARBA" id="ARBA00010126"/>
    </source>
</evidence>
<gene>
    <name evidence="5" type="ORF">LGLO00237_LOCUS27836</name>
</gene>
<evidence type="ECO:0000259" key="4">
    <source>
        <dbReference type="Pfam" id="PF09745"/>
    </source>
</evidence>
<feature type="region of interest" description="Disordered" evidence="3">
    <location>
        <begin position="1"/>
        <end position="29"/>
    </location>
</feature>
<feature type="compositionally biased region" description="Basic and acidic residues" evidence="3">
    <location>
        <begin position="291"/>
        <end position="339"/>
    </location>
</feature>
<comment type="similarity">
    <text evidence="1">Belongs to the NSRP1 family.</text>
</comment>
<dbReference type="PANTHER" id="PTHR31938:SF4">
    <property type="entry name" value="NUCLEAR SPECKLE SPLICING REGULATORY PROTEIN 1"/>
    <property type="match status" value="1"/>
</dbReference>
<keyword evidence="2" id="KW-0175">Coiled coil</keyword>
<dbReference type="PANTHER" id="PTHR31938">
    <property type="entry name" value="NUCLEAR SPECKLE SPLICING REGULATORY PROTEIN 1"/>
    <property type="match status" value="1"/>
</dbReference>
<feature type="compositionally biased region" description="Basic and acidic residues" evidence="3">
    <location>
        <begin position="224"/>
        <end position="244"/>
    </location>
</feature>
<reference evidence="5" key="1">
    <citation type="submission" date="2021-01" db="EMBL/GenBank/DDBJ databases">
        <authorList>
            <person name="Corre E."/>
            <person name="Pelletier E."/>
            <person name="Niang G."/>
            <person name="Scheremetjew M."/>
            <person name="Finn R."/>
            <person name="Kale V."/>
            <person name="Holt S."/>
            <person name="Cochrane G."/>
            <person name="Meng A."/>
            <person name="Brown T."/>
            <person name="Cohen L."/>
        </authorList>
    </citation>
    <scope>NUCLEOTIDE SEQUENCE</scope>
    <source>
        <strain evidence="5">CCCM811</strain>
    </source>
</reference>
<feature type="region of interest" description="Disordered" evidence="3">
    <location>
        <begin position="192"/>
        <end position="355"/>
    </location>
</feature>
<evidence type="ECO:0000256" key="2">
    <source>
        <dbReference type="ARBA" id="ARBA00023054"/>
    </source>
</evidence>
<accession>A0A6V3RRE6</accession>
<feature type="domain" description="Nuclear speckle splicing regulatory protein 1 N-terminal" evidence="4">
    <location>
        <begin position="78"/>
        <end position="193"/>
    </location>
</feature>
<dbReference type="EMBL" id="HBIV01039259">
    <property type="protein sequence ID" value="CAE0676058.1"/>
    <property type="molecule type" value="Transcribed_RNA"/>
</dbReference>
<evidence type="ECO:0000313" key="5">
    <source>
        <dbReference type="EMBL" id="CAE0676058.1"/>
    </source>
</evidence>